<accession>A0AB34WY99</accession>
<feature type="binding site" evidence="5">
    <location>
        <position position="127"/>
    </location>
    <ligand>
        <name>dimethylallyl diphosphate</name>
        <dbReference type="ChEBI" id="CHEBI:57623"/>
    </ligand>
</feature>
<gene>
    <name evidence="5" type="primary">ispH</name>
    <name evidence="7" type="ORF">CJ240_03980</name>
    <name evidence="6" type="ORF">HMPREF1862_01527</name>
</gene>
<dbReference type="EC" id="1.17.7.4" evidence="5"/>
<dbReference type="GO" id="GO:0051539">
    <property type="term" value="F:4 iron, 4 sulfur cluster binding"/>
    <property type="evidence" value="ECO:0007669"/>
    <property type="project" value="UniProtKB-UniRule"/>
</dbReference>
<evidence type="ECO:0000256" key="2">
    <source>
        <dbReference type="ARBA" id="ARBA00022723"/>
    </source>
</evidence>
<feature type="binding site" evidence="5">
    <location>
        <position position="44"/>
    </location>
    <ligand>
        <name>dimethylallyl diphosphate</name>
        <dbReference type="ChEBI" id="CHEBI:57623"/>
    </ligand>
</feature>
<feature type="binding site" evidence="5">
    <location>
        <position position="99"/>
    </location>
    <ligand>
        <name>[4Fe-4S] cluster</name>
        <dbReference type="ChEBI" id="CHEBI:49883"/>
    </ligand>
</feature>
<feature type="binding site" evidence="5">
    <location>
        <position position="77"/>
    </location>
    <ligand>
        <name>dimethylallyl diphosphate</name>
        <dbReference type="ChEBI" id="CHEBI:57623"/>
    </ligand>
</feature>
<feature type="binding site" evidence="5">
    <location>
        <position position="227"/>
    </location>
    <ligand>
        <name>isopentenyl diphosphate</name>
        <dbReference type="ChEBI" id="CHEBI:128769"/>
    </ligand>
</feature>
<evidence type="ECO:0000313" key="7">
    <source>
        <dbReference type="EMBL" id="PMB90870.1"/>
    </source>
</evidence>
<dbReference type="Pfam" id="PF02401">
    <property type="entry name" value="LYTB"/>
    <property type="match status" value="1"/>
</dbReference>
<feature type="active site" description="Proton donor" evidence="5">
    <location>
        <position position="129"/>
    </location>
</feature>
<dbReference type="GO" id="GO:0046872">
    <property type="term" value="F:metal ion binding"/>
    <property type="evidence" value="ECO:0007669"/>
    <property type="project" value="UniProtKB-KW"/>
</dbReference>
<feature type="binding site" evidence="5">
    <location>
        <position position="226"/>
    </location>
    <ligand>
        <name>isopentenyl diphosphate</name>
        <dbReference type="ChEBI" id="CHEBI:128769"/>
    </ligand>
</feature>
<feature type="binding site" evidence="5">
    <location>
        <position position="226"/>
    </location>
    <ligand>
        <name>(2E)-4-hydroxy-3-methylbut-2-enyl diphosphate</name>
        <dbReference type="ChEBI" id="CHEBI:128753"/>
    </ligand>
</feature>
<dbReference type="Proteomes" id="UP000070572">
    <property type="component" value="Unassembled WGS sequence"/>
</dbReference>
<feature type="binding site" evidence="5">
    <location>
        <position position="270"/>
    </location>
    <ligand>
        <name>(2E)-4-hydroxy-3-methylbut-2-enyl diphosphate</name>
        <dbReference type="ChEBI" id="CHEBI:128753"/>
    </ligand>
</feature>
<keyword evidence="5" id="KW-0414">Isoprene biosynthesis</keyword>
<dbReference type="NCBIfam" id="NF002188">
    <property type="entry name" value="PRK01045.1-2"/>
    <property type="match status" value="1"/>
</dbReference>
<keyword evidence="2 5" id="KW-0479">Metal-binding</keyword>
<comment type="catalytic activity">
    <reaction evidence="5">
        <text>dimethylallyl diphosphate + 2 oxidized [2Fe-2S]-[ferredoxin] + H2O = (2E)-4-hydroxy-3-methylbut-2-enyl diphosphate + 2 reduced [2Fe-2S]-[ferredoxin] + 2 H(+)</text>
        <dbReference type="Rhea" id="RHEA:24825"/>
        <dbReference type="Rhea" id="RHEA-COMP:10000"/>
        <dbReference type="Rhea" id="RHEA-COMP:10001"/>
        <dbReference type="ChEBI" id="CHEBI:15377"/>
        <dbReference type="ChEBI" id="CHEBI:15378"/>
        <dbReference type="ChEBI" id="CHEBI:33737"/>
        <dbReference type="ChEBI" id="CHEBI:33738"/>
        <dbReference type="ChEBI" id="CHEBI:57623"/>
        <dbReference type="ChEBI" id="CHEBI:128753"/>
        <dbReference type="EC" id="1.17.7.4"/>
    </reaction>
</comment>
<evidence type="ECO:0000256" key="3">
    <source>
        <dbReference type="ARBA" id="ARBA00023004"/>
    </source>
</evidence>
<feature type="binding site" evidence="5">
    <location>
        <position position="197"/>
    </location>
    <ligand>
        <name>[4Fe-4S] cluster</name>
        <dbReference type="ChEBI" id="CHEBI:49883"/>
    </ligand>
</feature>
<evidence type="ECO:0000313" key="6">
    <source>
        <dbReference type="EMBL" id="KXB80052.1"/>
    </source>
</evidence>
<protein>
    <recommendedName>
        <fullName evidence="5">4-hydroxy-3-methylbut-2-enyl diphosphate reductase</fullName>
        <shortName evidence="5">HMBPP reductase</shortName>
        <ecNumber evidence="5">1.17.7.4</ecNumber>
    </recommendedName>
</protein>
<dbReference type="NCBIfam" id="NF002190">
    <property type="entry name" value="PRK01045.1-4"/>
    <property type="match status" value="1"/>
</dbReference>
<feature type="binding site" evidence="5">
    <location>
        <position position="225"/>
    </location>
    <ligand>
        <name>isopentenyl diphosphate</name>
        <dbReference type="ChEBI" id="CHEBI:128769"/>
    </ligand>
</feature>
<dbReference type="RefSeq" id="WP_022865460.1">
    <property type="nucleotide sequence ID" value="NZ_CAUPGC010000006.1"/>
</dbReference>
<comment type="pathway">
    <text evidence="5">Isoprenoid biosynthesis; isopentenyl diphosphate biosynthesis via DXP pathway; isopentenyl diphosphate from 1-deoxy-D-xylulose 5-phosphate: step 6/6.</text>
</comment>
<dbReference type="PANTHER" id="PTHR30426">
    <property type="entry name" value="4-HYDROXY-3-METHYLBUT-2-ENYL DIPHOSPHATE REDUCTASE"/>
    <property type="match status" value="1"/>
</dbReference>
<feature type="binding site" evidence="5">
    <location>
        <position position="227"/>
    </location>
    <ligand>
        <name>dimethylallyl diphosphate</name>
        <dbReference type="ChEBI" id="CHEBI:57623"/>
    </ligand>
</feature>
<dbReference type="HAMAP" id="MF_00191">
    <property type="entry name" value="IspH"/>
    <property type="match status" value="1"/>
</dbReference>
<feature type="binding site" evidence="5">
    <location>
        <position position="227"/>
    </location>
    <ligand>
        <name>(2E)-4-hydroxy-3-methylbut-2-enyl diphosphate</name>
        <dbReference type="ChEBI" id="CHEBI:128753"/>
    </ligand>
</feature>
<proteinExistence type="inferred from homology"/>
<feature type="binding site" evidence="5">
    <location>
        <position position="44"/>
    </location>
    <ligand>
        <name>isopentenyl diphosphate</name>
        <dbReference type="ChEBI" id="CHEBI:128769"/>
    </ligand>
</feature>
<dbReference type="NCBIfam" id="TIGR00216">
    <property type="entry name" value="ispH_lytB"/>
    <property type="match status" value="1"/>
</dbReference>
<dbReference type="GO" id="GO:0051745">
    <property type="term" value="F:4-hydroxy-3-methylbut-2-enyl diphosphate reductase activity"/>
    <property type="evidence" value="ECO:0007669"/>
    <property type="project" value="UniProtKB-UniRule"/>
</dbReference>
<feature type="binding site" evidence="5">
    <location>
        <position position="127"/>
    </location>
    <ligand>
        <name>isopentenyl diphosphate</name>
        <dbReference type="ChEBI" id="CHEBI:128769"/>
    </ligand>
</feature>
<dbReference type="PANTHER" id="PTHR30426:SF0">
    <property type="entry name" value="4-HYDROXY-3-METHYLBUT-2-ENYL DIPHOSPHATE REDUCTASE"/>
    <property type="match status" value="1"/>
</dbReference>
<name>A0AB34WY99_9ACTO</name>
<dbReference type="EMBL" id="LSDN01000019">
    <property type="protein sequence ID" value="KXB80052.1"/>
    <property type="molecule type" value="Genomic_DNA"/>
</dbReference>
<feature type="binding site" evidence="5">
    <location>
        <position position="77"/>
    </location>
    <ligand>
        <name>isopentenyl diphosphate</name>
        <dbReference type="ChEBI" id="CHEBI:128769"/>
    </ligand>
</feature>
<dbReference type="AlphaFoldDB" id="A0AB34WY99"/>
<feature type="binding site" evidence="5">
    <location>
        <position position="44"/>
    </location>
    <ligand>
        <name>(2E)-4-hydroxy-3-methylbut-2-enyl diphosphate</name>
        <dbReference type="ChEBI" id="CHEBI:128753"/>
    </ligand>
</feature>
<keyword evidence="3 5" id="KW-0408">Iron</keyword>
<dbReference type="GO" id="GO:0019288">
    <property type="term" value="P:isopentenyl diphosphate biosynthetic process, methylerythritol 4-phosphate pathway"/>
    <property type="evidence" value="ECO:0007669"/>
    <property type="project" value="UniProtKB-UniRule"/>
</dbReference>
<dbReference type="GO" id="GO:0050992">
    <property type="term" value="P:dimethylallyl diphosphate biosynthetic process"/>
    <property type="evidence" value="ECO:0007669"/>
    <property type="project" value="UniProtKB-UniRule"/>
</dbReference>
<comment type="function">
    <text evidence="5">Catalyzes the conversion of 1-hydroxy-2-methyl-2-(E)-butenyl 4-diphosphate (HMBPP) into a mixture of isopentenyl diphosphate (IPP) and dimethylallyl diphosphate (DMAPP). Acts in the terminal step of the DOXP/MEP pathway for isoprenoid precursor biosynthesis.</text>
</comment>
<dbReference type="NCBIfam" id="NF002189">
    <property type="entry name" value="PRK01045.1-3"/>
    <property type="match status" value="1"/>
</dbReference>
<comment type="pathway">
    <text evidence="5">Isoprenoid biosynthesis; dimethylallyl diphosphate biosynthesis; dimethylallyl diphosphate from (2E)-4-hydroxy-3-methylbutenyl diphosphate: step 1/1.</text>
</comment>
<dbReference type="Gene3D" id="3.40.50.11270">
    <property type="match status" value="1"/>
</dbReference>
<feature type="binding site" evidence="5">
    <location>
        <position position="225"/>
    </location>
    <ligand>
        <name>(2E)-4-hydroxy-3-methylbut-2-enyl diphosphate</name>
        <dbReference type="ChEBI" id="CHEBI:128753"/>
    </ligand>
</feature>
<comment type="caution">
    <text evidence="6">The sequence shown here is derived from an EMBL/GenBank/DDBJ whole genome shotgun (WGS) entry which is preliminary data.</text>
</comment>
<feature type="binding site" evidence="5">
    <location>
        <position position="225"/>
    </location>
    <ligand>
        <name>dimethylallyl diphosphate</name>
        <dbReference type="ChEBI" id="CHEBI:57623"/>
    </ligand>
</feature>
<comment type="similarity">
    <text evidence="5">Belongs to the IspH family.</text>
</comment>
<comment type="cofactor">
    <cofactor evidence="5">
        <name>[4Fe-4S] cluster</name>
        <dbReference type="ChEBI" id="CHEBI:49883"/>
    </cofactor>
    <text evidence="5">Binds 1 [4Fe-4S] cluster per subunit.</text>
</comment>
<evidence type="ECO:0000256" key="1">
    <source>
        <dbReference type="ARBA" id="ARBA00022485"/>
    </source>
</evidence>
<reference evidence="6 8" key="1">
    <citation type="submission" date="2016-01" db="EMBL/GenBank/DDBJ databases">
        <authorList>
            <person name="Mitreva M."/>
            <person name="Pepin K.H."/>
            <person name="Mihindukulasuriya K.A."/>
            <person name="Fulton R."/>
            <person name="Fronick C."/>
            <person name="O'Laughlin M."/>
            <person name="Miner T."/>
            <person name="Herter B."/>
            <person name="Rosa B.A."/>
            <person name="Cordes M."/>
            <person name="Tomlinson C."/>
            <person name="Wollam A."/>
            <person name="Palsikar V.B."/>
            <person name="Mardis E.R."/>
            <person name="Wilson R.K."/>
        </authorList>
    </citation>
    <scope>NUCLEOTIDE SEQUENCE [LARGE SCALE GENOMIC DNA]</scope>
    <source>
        <strain evidence="6 8">DNF00696</strain>
    </source>
</reference>
<keyword evidence="9" id="KW-1185">Reference proteome</keyword>
<sequence>MVTKKVLLASPRGYCAGVDRAVDVVEKALALYGAPVYVRKEIVHNKFVVEQLSAKGARFVTELDEVPTGARVVFSAHGVSPAVREEAKRRGLKTVDATCPLVTKVHREALRFAKADYDIVLVGHEGHEEVEGTQGEAPDHIQVVGDPESVNQVQVRDPEKVVWLSQTTLSLDETRETVDKLRERFPGLSDPPSEDICFATQNRQGAVKKIAEQAEVVVVVGSANSSNSVRLKEVAEVGGAQRAYRIDKALEMEELWFEGVETVGLTSGASVPEVLVKEVLAQLAQWGFAEVKEVETAQETVTFALPLPLRKELTEAGIIKTNNRRRTNDPGHTC</sequence>
<dbReference type="EMBL" id="PNGC01000001">
    <property type="protein sequence ID" value="PMB90870.1"/>
    <property type="molecule type" value="Genomic_DNA"/>
</dbReference>
<evidence type="ECO:0000313" key="9">
    <source>
        <dbReference type="Proteomes" id="UP000243201"/>
    </source>
</evidence>
<dbReference type="Proteomes" id="UP000243201">
    <property type="component" value="Unassembled WGS sequence"/>
</dbReference>
<dbReference type="InterPro" id="IPR003451">
    <property type="entry name" value="LytB/IspH"/>
</dbReference>
<comment type="catalytic activity">
    <reaction evidence="5">
        <text>isopentenyl diphosphate + 2 oxidized [2Fe-2S]-[ferredoxin] + H2O = (2E)-4-hydroxy-3-methylbut-2-enyl diphosphate + 2 reduced [2Fe-2S]-[ferredoxin] + 2 H(+)</text>
        <dbReference type="Rhea" id="RHEA:24488"/>
        <dbReference type="Rhea" id="RHEA-COMP:10000"/>
        <dbReference type="Rhea" id="RHEA-COMP:10001"/>
        <dbReference type="ChEBI" id="CHEBI:15377"/>
        <dbReference type="ChEBI" id="CHEBI:15378"/>
        <dbReference type="ChEBI" id="CHEBI:33737"/>
        <dbReference type="ChEBI" id="CHEBI:33738"/>
        <dbReference type="ChEBI" id="CHEBI:128753"/>
        <dbReference type="ChEBI" id="CHEBI:128769"/>
        <dbReference type="EC" id="1.17.7.4"/>
    </reaction>
</comment>
<evidence type="ECO:0000256" key="5">
    <source>
        <dbReference type="HAMAP-Rule" id="MF_00191"/>
    </source>
</evidence>
<feature type="binding site" evidence="5">
    <location>
        <position position="77"/>
    </location>
    <ligand>
        <name>(2E)-4-hydroxy-3-methylbut-2-enyl diphosphate</name>
        <dbReference type="ChEBI" id="CHEBI:128753"/>
    </ligand>
</feature>
<organism evidence="6 8">
    <name type="scientific">Varibaculum cambriense</name>
    <dbReference type="NCBI Taxonomy" id="184870"/>
    <lineage>
        <taxon>Bacteria</taxon>
        <taxon>Bacillati</taxon>
        <taxon>Actinomycetota</taxon>
        <taxon>Actinomycetes</taxon>
        <taxon>Actinomycetales</taxon>
        <taxon>Actinomycetaceae</taxon>
        <taxon>Varibaculum</taxon>
    </lineage>
</organism>
<keyword evidence="4 5" id="KW-0411">Iron-sulfur</keyword>
<feature type="binding site" evidence="5">
    <location>
        <position position="127"/>
    </location>
    <ligand>
        <name>(2E)-4-hydroxy-3-methylbut-2-enyl diphosphate</name>
        <dbReference type="ChEBI" id="CHEBI:128753"/>
    </ligand>
</feature>
<feature type="binding site" evidence="5">
    <location>
        <position position="270"/>
    </location>
    <ligand>
        <name>isopentenyl diphosphate</name>
        <dbReference type="ChEBI" id="CHEBI:128769"/>
    </ligand>
</feature>
<feature type="binding site" evidence="5">
    <location>
        <position position="270"/>
    </location>
    <ligand>
        <name>dimethylallyl diphosphate</name>
        <dbReference type="ChEBI" id="CHEBI:57623"/>
    </ligand>
</feature>
<dbReference type="GO" id="GO:0016114">
    <property type="term" value="P:terpenoid biosynthetic process"/>
    <property type="evidence" value="ECO:0007669"/>
    <property type="project" value="UniProtKB-UniRule"/>
</dbReference>
<feature type="binding site" evidence="5">
    <location>
        <position position="167"/>
    </location>
    <ligand>
        <name>(2E)-4-hydroxy-3-methylbut-2-enyl diphosphate</name>
        <dbReference type="ChEBI" id="CHEBI:128753"/>
    </ligand>
</feature>
<keyword evidence="5" id="KW-0560">Oxidoreductase</keyword>
<dbReference type="Gene3D" id="3.40.1010.20">
    <property type="entry name" value="4-hydroxy-3-methylbut-2-enyl diphosphate reductase, catalytic domain"/>
    <property type="match status" value="2"/>
</dbReference>
<feature type="binding site" evidence="5">
    <location>
        <position position="226"/>
    </location>
    <ligand>
        <name>dimethylallyl diphosphate</name>
        <dbReference type="ChEBI" id="CHEBI:57623"/>
    </ligand>
</feature>
<dbReference type="CDD" id="cd13944">
    <property type="entry name" value="lytB_ispH"/>
    <property type="match status" value="1"/>
</dbReference>
<feature type="binding site" evidence="5">
    <location>
        <position position="15"/>
    </location>
    <ligand>
        <name>[4Fe-4S] cluster</name>
        <dbReference type="ChEBI" id="CHEBI:49883"/>
    </ligand>
</feature>
<dbReference type="GeneID" id="78353109"/>
<evidence type="ECO:0000256" key="4">
    <source>
        <dbReference type="ARBA" id="ARBA00023014"/>
    </source>
</evidence>
<evidence type="ECO:0000313" key="8">
    <source>
        <dbReference type="Proteomes" id="UP000070572"/>
    </source>
</evidence>
<keyword evidence="1 5" id="KW-0004">4Fe-4S</keyword>
<reference evidence="7 9" key="2">
    <citation type="submission" date="2017-09" db="EMBL/GenBank/DDBJ databases">
        <title>Bacterial strain isolated from the female urinary microbiota.</title>
        <authorList>
            <person name="Thomas-White K."/>
            <person name="Kumar N."/>
            <person name="Forster S."/>
            <person name="Putonti C."/>
            <person name="Lawley T."/>
            <person name="Wolfe A.J."/>
        </authorList>
    </citation>
    <scope>NUCLEOTIDE SEQUENCE [LARGE SCALE GENOMIC DNA]</scope>
    <source>
        <strain evidence="7 9">UMB0744</strain>
    </source>
</reference>